<evidence type="ECO:0000313" key="2">
    <source>
        <dbReference type="Proteomes" id="UP000546200"/>
    </source>
</evidence>
<organism evidence="1 2">
    <name type="scientific">Sphingomonas aerophila</name>
    <dbReference type="NCBI Taxonomy" id="1344948"/>
    <lineage>
        <taxon>Bacteria</taxon>
        <taxon>Pseudomonadati</taxon>
        <taxon>Pseudomonadota</taxon>
        <taxon>Alphaproteobacteria</taxon>
        <taxon>Sphingomonadales</taxon>
        <taxon>Sphingomonadaceae</taxon>
        <taxon>Sphingomonas</taxon>
    </lineage>
</organism>
<dbReference type="EMBL" id="JACIJK010000021">
    <property type="protein sequence ID" value="MBB5717028.1"/>
    <property type="molecule type" value="Genomic_DNA"/>
</dbReference>
<reference evidence="1 2" key="1">
    <citation type="submission" date="2020-08" db="EMBL/GenBank/DDBJ databases">
        <title>Genomic Encyclopedia of Type Strains, Phase IV (KMG-IV): sequencing the most valuable type-strain genomes for metagenomic binning, comparative biology and taxonomic classification.</title>
        <authorList>
            <person name="Goeker M."/>
        </authorList>
    </citation>
    <scope>NUCLEOTIDE SEQUENCE [LARGE SCALE GENOMIC DNA]</scope>
    <source>
        <strain evidence="1 2">DSM 100044</strain>
    </source>
</reference>
<evidence type="ECO:0000313" key="1">
    <source>
        <dbReference type="EMBL" id="MBB5717028.1"/>
    </source>
</evidence>
<comment type="caution">
    <text evidence="1">The sequence shown here is derived from an EMBL/GenBank/DDBJ whole genome shotgun (WGS) entry which is preliminary data.</text>
</comment>
<name>A0A7W9BHB2_9SPHN</name>
<dbReference type="RefSeq" id="WP_184060779.1">
    <property type="nucleotide sequence ID" value="NZ_JACIJK010000021.1"/>
</dbReference>
<dbReference type="Proteomes" id="UP000546200">
    <property type="component" value="Unassembled WGS sequence"/>
</dbReference>
<keyword evidence="2" id="KW-1185">Reference proteome</keyword>
<accession>A0A7W9BHB2</accession>
<gene>
    <name evidence="1" type="ORF">FHS94_003902</name>
</gene>
<dbReference type="AlphaFoldDB" id="A0A7W9BHB2"/>
<sequence>MEHCIAHACGHEQAHYIPGSPAQQDRKARWLRTTKCRTCFVDDKRSEEAEAAARNATAIAHLGLPELVGSDRQVSWATTIRMKRLAAILATSSINGADSHQACIAVTDAKWWIDHRDLTDIDLIAKGRLHVNAPDATIAGAALTRMATIA</sequence>
<protein>
    <submittedName>
        <fullName evidence="1">Uncharacterized protein</fullName>
    </submittedName>
</protein>
<proteinExistence type="predicted"/>